<protein>
    <submittedName>
        <fullName evidence="3">Transcriptional regulator</fullName>
    </submittedName>
</protein>
<dbReference type="InterPro" id="IPR036271">
    <property type="entry name" value="Tet_transcr_reg_TetR-rel_C_sf"/>
</dbReference>
<reference evidence="3 4" key="1">
    <citation type="submission" date="2011-12" db="EMBL/GenBank/DDBJ databases">
        <title>Complete sequence of Mycobacterium rhodesiae NBB3.</title>
        <authorList>
            <consortium name="US DOE Joint Genome Institute"/>
            <person name="Lucas S."/>
            <person name="Han J."/>
            <person name="Lapidus A."/>
            <person name="Cheng J.-F."/>
            <person name="Goodwin L."/>
            <person name="Pitluck S."/>
            <person name="Peters L."/>
            <person name="Mikhailova N."/>
            <person name="Gu W."/>
            <person name="Detter J.C."/>
            <person name="Han C."/>
            <person name="Tapia R."/>
            <person name="Land M."/>
            <person name="Hauser L."/>
            <person name="Kyrpides N."/>
            <person name="Ivanova N."/>
            <person name="Pagani I."/>
            <person name="Mattes T."/>
            <person name="Holmes A."/>
            <person name="Rutledge P."/>
            <person name="Paulsen I."/>
            <person name="Coleman N."/>
            <person name="Woyke T."/>
        </authorList>
    </citation>
    <scope>NUCLEOTIDE SEQUENCE [LARGE SCALE GENOMIC DNA]</scope>
    <source>
        <strain evidence="3 4">NBB3</strain>
    </source>
</reference>
<dbReference type="HOGENOM" id="CLU_095332_0_2_11"/>
<evidence type="ECO:0000259" key="2">
    <source>
        <dbReference type="Pfam" id="PF00440"/>
    </source>
</evidence>
<organism evidence="3 4">
    <name type="scientific">Mycolicibacterium rhodesiae (strain NBB3)</name>
    <name type="common">Mycobacterium rhodesiae</name>
    <dbReference type="NCBI Taxonomy" id="710685"/>
    <lineage>
        <taxon>Bacteria</taxon>
        <taxon>Bacillati</taxon>
        <taxon>Actinomycetota</taxon>
        <taxon>Actinomycetes</taxon>
        <taxon>Mycobacteriales</taxon>
        <taxon>Mycobacteriaceae</taxon>
        <taxon>Mycolicibacterium</taxon>
    </lineage>
</organism>
<dbReference type="STRING" id="710685.MycrhN_3365"/>
<dbReference type="GO" id="GO:0003700">
    <property type="term" value="F:DNA-binding transcription factor activity"/>
    <property type="evidence" value="ECO:0007669"/>
    <property type="project" value="TreeGrafter"/>
</dbReference>
<dbReference type="Proteomes" id="UP000005442">
    <property type="component" value="Chromosome"/>
</dbReference>
<evidence type="ECO:0000313" key="4">
    <source>
        <dbReference type="Proteomes" id="UP000005442"/>
    </source>
</evidence>
<dbReference type="Gene3D" id="1.10.357.10">
    <property type="entry name" value="Tetracycline Repressor, domain 2"/>
    <property type="match status" value="1"/>
</dbReference>
<evidence type="ECO:0000313" key="3">
    <source>
        <dbReference type="EMBL" id="AEV73888.1"/>
    </source>
</evidence>
<keyword evidence="4" id="KW-1185">Reference proteome</keyword>
<dbReference type="PATRIC" id="fig|710685.3.peg.3372"/>
<keyword evidence="1" id="KW-0238">DNA-binding</keyword>
<dbReference type="KEGG" id="mrh:MycrhN_3365"/>
<dbReference type="InterPro" id="IPR009057">
    <property type="entry name" value="Homeodomain-like_sf"/>
</dbReference>
<name>G8RQ04_MYCRN</name>
<dbReference type="InterPro" id="IPR050109">
    <property type="entry name" value="HTH-type_TetR-like_transc_reg"/>
</dbReference>
<sequence length="188" mass="21575">MARHATPPTGRLSVDDWIQAGFTIVAEEGIRALKLERVCAYLGVTRGSFYWHFDDMASYRAALVSSWGELRDTDRQVFARLREMPPRERLSAMVESFISPRHWTLERVMREWGRTDRAVAASVRAADKRVLNAARETFRDLGFPPEEAETRAKVFFATGVGFLHLSGPRPDSATVHEWEQFVDFMVKR</sequence>
<dbReference type="EMBL" id="CP003169">
    <property type="protein sequence ID" value="AEV73888.1"/>
    <property type="molecule type" value="Genomic_DNA"/>
</dbReference>
<dbReference type="SUPFAM" id="SSF48498">
    <property type="entry name" value="Tetracyclin repressor-like, C-terminal domain"/>
    <property type="match status" value="1"/>
</dbReference>
<dbReference type="eggNOG" id="COG1309">
    <property type="taxonomic scope" value="Bacteria"/>
</dbReference>
<accession>G8RQ04</accession>
<gene>
    <name evidence="3" type="ordered locus">MycrhN_3365</name>
</gene>
<evidence type="ECO:0000256" key="1">
    <source>
        <dbReference type="ARBA" id="ARBA00023125"/>
    </source>
</evidence>
<dbReference type="GO" id="GO:0000976">
    <property type="term" value="F:transcription cis-regulatory region binding"/>
    <property type="evidence" value="ECO:0007669"/>
    <property type="project" value="TreeGrafter"/>
</dbReference>
<dbReference type="SUPFAM" id="SSF46689">
    <property type="entry name" value="Homeodomain-like"/>
    <property type="match status" value="1"/>
</dbReference>
<dbReference type="OrthoDB" id="3218408at2"/>
<dbReference type="InterPro" id="IPR001647">
    <property type="entry name" value="HTH_TetR"/>
</dbReference>
<dbReference type="RefSeq" id="WP_014211644.1">
    <property type="nucleotide sequence ID" value="NC_016604.1"/>
</dbReference>
<dbReference type="AlphaFoldDB" id="G8RQ04"/>
<feature type="domain" description="HTH tetR-type" evidence="2">
    <location>
        <begin position="19"/>
        <end position="56"/>
    </location>
</feature>
<proteinExistence type="predicted"/>
<dbReference type="Pfam" id="PF00440">
    <property type="entry name" value="TetR_N"/>
    <property type="match status" value="1"/>
</dbReference>
<dbReference type="PANTHER" id="PTHR30055">
    <property type="entry name" value="HTH-TYPE TRANSCRIPTIONAL REGULATOR RUTR"/>
    <property type="match status" value="1"/>
</dbReference>
<dbReference type="PANTHER" id="PTHR30055:SF239">
    <property type="entry name" value="TRANSCRIPTIONAL REGULATORY PROTEIN"/>
    <property type="match status" value="1"/>
</dbReference>